<evidence type="ECO:0000256" key="2">
    <source>
        <dbReference type="ARBA" id="ARBA00022475"/>
    </source>
</evidence>
<evidence type="ECO:0000313" key="8">
    <source>
        <dbReference type="EMBL" id="AMY10672.1"/>
    </source>
</evidence>
<dbReference type="STRING" id="1855912.LuPra_03911"/>
<feature type="transmembrane region" description="Helical" evidence="7">
    <location>
        <begin position="187"/>
        <end position="210"/>
    </location>
</feature>
<evidence type="ECO:0000313" key="9">
    <source>
        <dbReference type="Proteomes" id="UP000076079"/>
    </source>
</evidence>
<organism evidence="8 9">
    <name type="scientific">Luteitalea pratensis</name>
    <dbReference type="NCBI Taxonomy" id="1855912"/>
    <lineage>
        <taxon>Bacteria</taxon>
        <taxon>Pseudomonadati</taxon>
        <taxon>Acidobacteriota</taxon>
        <taxon>Vicinamibacteria</taxon>
        <taxon>Vicinamibacterales</taxon>
        <taxon>Vicinamibacteraceae</taxon>
        <taxon>Luteitalea</taxon>
    </lineage>
</organism>
<dbReference type="PANTHER" id="PTHR30213:SF1">
    <property type="entry name" value="INNER MEMBRANE PROTEIN YHJD"/>
    <property type="match status" value="1"/>
</dbReference>
<sequence length="315" mass="34162">MTSDPPESQRSTLAALPFLFRQALLAWWNDDVPRLGASLAYYTLFAIAPVLLVAIAIAGAVFGEEAVRGEIVGQLDELLGREGAQAVQALLEGARRDTGDILATVFGGITFALAATGAFLELQTALNTIWRVKPKENANVASFLWDRVRSFALVVAIGFLLLVSLAVSAALAALNTWLNRSLPGMPLTVWSIVNVLLSLVVIGVLFAMLYRFLPDRRLEWRHVIVGALVTTVLFSIGKQVIGLYLGQSTTSSTYGAAGSVVVLLLWVYYSSQVVLLGAEFTRVYTEHYERRRPPPQEFAEKDPHAVKPSSAGTSS</sequence>
<evidence type="ECO:0000256" key="4">
    <source>
        <dbReference type="ARBA" id="ARBA00022989"/>
    </source>
</evidence>
<keyword evidence="3 7" id="KW-0812">Transmembrane</keyword>
<accession>A0A143PPY6</accession>
<feature type="transmembrane region" description="Helical" evidence="7">
    <location>
        <begin position="251"/>
        <end position="269"/>
    </location>
</feature>
<dbReference type="GO" id="GO:0005886">
    <property type="term" value="C:plasma membrane"/>
    <property type="evidence" value="ECO:0007669"/>
    <property type="project" value="UniProtKB-SubCell"/>
</dbReference>
<evidence type="ECO:0000256" key="3">
    <source>
        <dbReference type="ARBA" id="ARBA00022692"/>
    </source>
</evidence>
<comment type="subcellular location">
    <subcellularLocation>
        <location evidence="1">Cell membrane</location>
        <topology evidence="1">Multi-pass membrane protein</topology>
    </subcellularLocation>
</comment>
<name>A0A143PPY6_LUTPR</name>
<gene>
    <name evidence="8" type="ORF">LuPra_03911</name>
</gene>
<dbReference type="Pfam" id="PF03631">
    <property type="entry name" value="Virul_fac_BrkB"/>
    <property type="match status" value="1"/>
</dbReference>
<keyword evidence="9" id="KW-1185">Reference proteome</keyword>
<evidence type="ECO:0000256" key="5">
    <source>
        <dbReference type="ARBA" id="ARBA00023136"/>
    </source>
</evidence>
<dbReference type="Proteomes" id="UP000076079">
    <property type="component" value="Chromosome"/>
</dbReference>
<feature type="compositionally biased region" description="Basic and acidic residues" evidence="6">
    <location>
        <begin position="291"/>
        <end position="305"/>
    </location>
</feature>
<feature type="transmembrane region" description="Helical" evidence="7">
    <location>
        <begin position="101"/>
        <end position="130"/>
    </location>
</feature>
<reference evidence="8 9" key="1">
    <citation type="journal article" date="2016" name="Genome Announc.">
        <title>First Complete Genome Sequence of a Subdivision 6 Acidobacterium Strain.</title>
        <authorList>
            <person name="Huang S."/>
            <person name="Vieira S."/>
            <person name="Bunk B."/>
            <person name="Riedel T."/>
            <person name="Sproer C."/>
            <person name="Overmann J."/>
        </authorList>
    </citation>
    <scope>NUCLEOTIDE SEQUENCE [LARGE SCALE GENOMIC DNA]</scope>
    <source>
        <strain evidence="9">DSM 100886 HEG_-6_39</strain>
    </source>
</reference>
<evidence type="ECO:0000256" key="6">
    <source>
        <dbReference type="SAM" id="MobiDB-lite"/>
    </source>
</evidence>
<dbReference type="AlphaFoldDB" id="A0A143PPY6"/>
<dbReference type="NCBIfam" id="TIGR00765">
    <property type="entry name" value="yihY_not_rbn"/>
    <property type="match status" value="1"/>
</dbReference>
<dbReference type="PATRIC" id="fig|1813736.3.peg.4127"/>
<keyword evidence="2" id="KW-1003">Cell membrane</keyword>
<evidence type="ECO:0000256" key="7">
    <source>
        <dbReference type="SAM" id="Phobius"/>
    </source>
</evidence>
<feature type="transmembrane region" description="Helical" evidence="7">
    <location>
        <begin position="151"/>
        <end position="175"/>
    </location>
</feature>
<reference evidence="9" key="2">
    <citation type="submission" date="2016-04" db="EMBL/GenBank/DDBJ databases">
        <title>First Complete Genome Sequence of a Subdivision 6 Acidobacterium.</title>
        <authorList>
            <person name="Huang S."/>
            <person name="Vieira S."/>
            <person name="Bunk B."/>
            <person name="Riedel T."/>
            <person name="Sproeer C."/>
            <person name="Overmann J."/>
        </authorList>
    </citation>
    <scope>NUCLEOTIDE SEQUENCE [LARGE SCALE GENOMIC DNA]</scope>
    <source>
        <strain evidence="9">DSM 100886 HEG_-6_39</strain>
    </source>
</reference>
<feature type="transmembrane region" description="Helical" evidence="7">
    <location>
        <begin position="222"/>
        <end position="245"/>
    </location>
</feature>
<dbReference type="RefSeq" id="WP_110172286.1">
    <property type="nucleotide sequence ID" value="NZ_CP015136.1"/>
</dbReference>
<dbReference type="PIRSF" id="PIRSF035875">
    <property type="entry name" value="RNase_BN"/>
    <property type="match status" value="1"/>
</dbReference>
<dbReference type="OrthoDB" id="9797028at2"/>
<evidence type="ECO:0000256" key="1">
    <source>
        <dbReference type="ARBA" id="ARBA00004651"/>
    </source>
</evidence>
<dbReference type="EMBL" id="CP015136">
    <property type="protein sequence ID" value="AMY10672.1"/>
    <property type="molecule type" value="Genomic_DNA"/>
</dbReference>
<keyword evidence="5 7" id="KW-0472">Membrane</keyword>
<keyword evidence="4 7" id="KW-1133">Transmembrane helix</keyword>
<feature type="transmembrane region" description="Helical" evidence="7">
    <location>
        <begin position="40"/>
        <end position="62"/>
    </location>
</feature>
<proteinExistence type="predicted"/>
<evidence type="ECO:0008006" key="10">
    <source>
        <dbReference type="Google" id="ProtNLM"/>
    </source>
</evidence>
<protein>
    <recommendedName>
        <fullName evidence="10">YihY family inner membrane protein</fullName>
    </recommendedName>
</protein>
<dbReference type="KEGG" id="abac:LuPra_03911"/>
<feature type="region of interest" description="Disordered" evidence="6">
    <location>
        <begin position="291"/>
        <end position="315"/>
    </location>
</feature>
<dbReference type="InterPro" id="IPR017039">
    <property type="entry name" value="Virul_fac_BrkB"/>
</dbReference>
<dbReference type="PANTHER" id="PTHR30213">
    <property type="entry name" value="INNER MEMBRANE PROTEIN YHJD"/>
    <property type="match status" value="1"/>
</dbReference>